<name>A0A1G2G060_9BACT</name>
<sequence length="202" mass="23332">MSHMRIEELVSWEKVGDEETLAEDLYGKRLYKQGYRRPGDSHTETFTHFSQRDWSVVLAITENKEVLVVWQYKQGCHKIVQELPAGTANFTDEKPETVAKRELGEETSGYTGQFIFLGPPQFIATRNSPTRFFSFLALDCKKIKDGKLDKIEDIAVEKVPLEKWIRRCLTEVEEPSAIITTFRALPHLKKKYDLDLDAIFST</sequence>
<dbReference type="EMBL" id="MHNK01000019">
    <property type="protein sequence ID" value="OGZ43228.1"/>
    <property type="molecule type" value="Genomic_DNA"/>
</dbReference>
<gene>
    <name evidence="2" type="ORF">A2719_00860</name>
</gene>
<dbReference type="Gene3D" id="3.90.79.10">
    <property type="entry name" value="Nucleoside Triphosphate Pyrophosphohydrolase"/>
    <property type="match status" value="1"/>
</dbReference>
<organism evidence="2 3">
    <name type="scientific">Candidatus Ryanbacteria bacterium RIFCSPHIGHO2_01_FULL_45_22</name>
    <dbReference type="NCBI Taxonomy" id="1802114"/>
    <lineage>
        <taxon>Bacteria</taxon>
        <taxon>Candidatus Ryaniibacteriota</taxon>
    </lineage>
</organism>
<protein>
    <recommendedName>
        <fullName evidence="1">Nudix hydrolase domain-containing protein</fullName>
    </recommendedName>
</protein>
<dbReference type="AlphaFoldDB" id="A0A1G2G060"/>
<feature type="domain" description="Nudix hydrolase" evidence="1">
    <location>
        <begin position="56"/>
        <end position="149"/>
    </location>
</feature>
<dbReference type="Proteomes" id="UP000177480">
    <property type="component" value="Unassembled WGS sequence"/>
</dbReference>
<accession>A0A1G2G060</accession>
<evidence type="ECO:0000313" key="3">
    <source>
        <dbReference type="Proteomes" id="UP000177480"/>
    </source>
</evidence>
<evidence type="ECO:0000313" key="2">
    <source>
        <dbReference type="EMBL" id="OGZ43228.1"/>
    </source>
</evidence>
<dbReference type="STRING" id="1802114.A2719_00860"/>
<evidence type="ECO:0000259" key="1">
    <source>
        <dbReference type="Pfam" id="PF00293"/>
    </source>
</evidence>
<comment type="caution">
    <text evidence="2">The sequence shown here is derived from an EMBL/GenBank/DDBJ whole genome shotgun (WGS) entry which is preliminary data.</text>
</comment>
<proteinExistence type="predicted"/>
<dbReference type="SUPFAM" id="SSF55811">
    <property type="entry name" value="Nudix"/>
    <property type="match status" value="1"/>
</dbReference>
<dbReference type="CDD" id="cd03424">
    <property type="entry name" value="NUDIX_ADPRase_Nudt5_UGPPase_Nudt14"/>
    <property type="match status" value="1"/>
</dbReference>
<reference evidence="2 3" key="1">
    <citation type="journal article" date="2016" name="Nat. Commun.">
        <title>Thousands of microbial genomes shed light on interconnected biogeochemical processes in an aquifer system.</title>
        <authorList>
            <person name="Anantharaman K."/>
            <person name="Brown C.T."/>
            <person name="Hug L.A."/>
            <person name="Sharon I."/>
            <person name="Castelle C.J."/>
            <person name="Probst A.J."/>
            <person name="Thomas B.C."/>
            <person name="Singh A."/>
            <person name="Wilkins M.J."/>
            <person name="Karaoz U."/>
            <person name="Brodie E.L."/>
            <person name="Williams K.H."/>
            <person name="Hubbard S.S."/>
            <person name="Banfield J.F."/>
        </authorList>
    </citation>
    <scope>NUCLEOTIDE SEQUENCE [LARGE SCALE GENOMIC DNA]</scope>
</reference>
<dbReference type="InterPro" id="IPR015797">
    <property type="entry name" value="NUDIX_hydrolase-like_dom_sf"/>
</dbReference>
<dbReference type="Pfam" id="PF00293">
    <property type="entry name" value="NUDIX"/>
    <property type="match status" value="1"/>
</dbReference>
<dbReference type="InterPro" id="IPR000086">
    <property type="entry name" value="NUDIX_hydrolase_dom"/>
</dbReference>